<protein>
    <submittedName>
        <fullName evidence="6">Peptide/nickel transport system substrate-binding protein</fullName>
    </submittedName>
</protein>
<name>A0A4R6SAV5_LABRH</name>
<dbReference type="PIRSF" id="PIRSF002741">
    <property type="entry name" value="MppA"/>
    <property type="match status" value="1"/>
</dbReference>
<dbReference type="OrthoDB" id="9046151at2"/>
<evidence type="ECO:0000256" key="1">
    <source>
        <dbReference type="ARBA" id="ARBA00005695"/>
    </source>
</evidence>
<dbReference type="PANTHER" id="PTHR30290:SF9">
    <property type="entry name" value="OLIGOPEPTIDE-BINDING PROTEIN APPA"/>
    <property type="match status" value="1"/>
</dbReference>
<dbReference type="InterPro" id="IPR030678">
    <property type="entry name" value="Peptide/Ni-bd"/>
</dbReference>
<dbReference type="InterPro" id="IPR039424">
    <property type="entry name" value="SBP_5"/>
</dbReference>
<proteinExistence type="inferred from homology"/>
<dbReference type="AlphaFoldDB" id="A0A4R6SAV5"/>
<evidence type="ECO:0000259" key="5">
    <source>
        <dbReference type="Pfam" id="PF00496"/>
    </source>
</evidence>
<dbReference type="PANTHER" id="PTHR30290">
    <property type="entry name" value="PERIPLASMIC BINDING COMPONENT OF ABC TRANSPORTER"/>
    <property type="match status" value="1"/>
</dbReference>
<gene>
    <name evidence="6" type="ORF">EV186_103130</name>
</gene>
<organism evidence="6 7">
    <name type="scientific">Labedaea rhizosphaerae</name>
    <dbReference type="NCBI Taxonomy" id="598644"/>
    <lineage>
        <taxon>Bacteria</taxon>
        <taxon>Bacillati</taxon>
        <taxon>Actinomycetota</taxon>
        <taxon>Actinomycetes</taxon>
        <taxon>Pseudonocardiales</taxon>
        <taxon>Pseudonocardiaceae</taxon>
        <taxon>Labedaea</taxon>
    </lineage>
</organism>
<evidence type="ECO:0000313" key="7">
    <source>
        <dbReference type="Proteomes" id="UP000295444"/>
    </source>
</evidence>
<evidence type="ECO:0000313" key="6">
    <source>
        <dbReference type="EMBL" id="TDP97169.1"/>
    </source>
</evidence>
<dbReference type="EMBL" id="SNXZ01000003">
    <property type="protein sequence ID" value="TDP97169.1"/>
    <property type="molecule type" value="Genomic_DNA"/>
</dbReference>
<dbReference type="GO" id="GO:0043190">
    <property type="term" value="C:ATP-binding cassette (ABC) transporter complex"/>
    <property type="evidence" value="ECO:0007669"/>
    <property type="project" value="InterPro"/>
</dbReference>
<dbReference type="GO" id="GO:0042597">
    <property type="term" value="C:periplasmic space"/>
    <property type="evidence" value="ECO:0007669"/>
    <property type="project" value="UniProtKB-ARBA"/>
</dbReference>
<comment type="caution">
    <text evidence="6">The sequence shown here is derived from an EMBL/GenBank/DDBJ whole genome shotgun (WGS) entry which is preliminary data.</text>
</comment>
<evidence type="ECO:0000256" key="2">
    <source>
        <dbReference type="ARBA" id="ARBA00022448"/>
    </source>
</evidence>
<dbReference type="Gene3D" id="3.90.76.10">
    <property type="entry name" value="Dipeptide-binding Protein, Domain 1"/>
    <property type="match status" value="1"/>
</dbReference>
<evidence type="ECO:0000256" key="3">
    <source>
        <dbReference type="ARBA" id="ARBA00022729"/>
    </source>
</evidence>
<dbReference type="SUPFAM" id="SSF53850">
    <property type="entry name" value="Periplasmic binding protein-like II"/>
    <property type="match status" value="1"/>
</dbReference>
<comment type="similarity">
    <text evidence="1">Belongs to the bacterial solute-binding protein 5 family.</text>
</comment>
<dbReference type="Pfam" id="PF00496">
    <property type="entry name" value="SBP_bac_5"/>
    <property type="match status" value="1"/>
</dbReference>
<dbReference type="GO" id="GO:0015833">
    <property type="term" value="P:peptide transport"/>
    <property type="evidence" value="ECO:0007669"/>
    <property type="project" value="TreeGrafter"/>
</dbReference>
<dbReference type="RefSeq" id="WP_133850416.1">
    <property type="nucleotide sequence ID" value="NZ_SNXZ01000003.1"/>
</dbReference>
<feature type="domain" description="Solute-binding protein family 5" evidence="5">
    <location>
        <begin position="79"/>
        <end position="438"/>
    </location>
</feature>
<dbReference type="Gene3D" id="3.40.190.10">
    <property type="entry name" value="Periplasmic binding protein-like II"/>
    <property type="match status" value="1"/>
</dbReference>
<reference evidence="6 7" key="1">
    <citation type="submission" date="2019-03" db="EMBL/GenBank/DDBJ databases">
        <title>Genomic Encyclopedia of Type Strains, Phase IV (KMG-IV): sequencing the most valuable type-strain genomes for metagenomic binning, comparative biology and taxonomic classification.</title>
        <authorList>
            <person name="Goeker M."/>
        </authorList>
    </citation>
    <scope>NUCLEOTIDE SEQUENCE [LARGE SCALE GENOMIC DNA]</scope>
    <source>
        <strain evidence="6 7">DSM 45361</strain>
    </source>
</reference>
<dbReference type="PROSITE" id="PS51257">
    <property type="entry name" value="PROKAR_LIPOPROTEIN"/>
    <property type="match status" value="1"/>
</dbReference>
<dbReference type="GO" id="GO:1904680">
    <property type="term" value="F:peptide transmembrane transporter activity"/>
    <property type="evidence" value="ECO:0007669"/>
    <property type="project" value="TreeGrafter"/>
</dbReference>
<dbReference type="Proteomes" id="UP000295444">
    <property type="component" value="Unassembled WGS sequence"/>
</dbReference>
<feature type="signal peptide" evidence="4">
    <location>
        <begin position="1"/>
        <end position="22"/>
    </location>
</feature>
<keyword evidence="2" id="KW-0813">Transport</keyword>
<accession>A0A4R6SAV5</accession>
<keyword evidence="3 4" id="KW-0732">Signal</keyword>
<keyword evidence="7" id="KW-1185">Reference proteome</keyword>
<evidence type="ECO:0000256" key="4">
    <source>
        <dbReference type="SAM" id="SignalP"/>
    </source>
</evidence>
<feature type="chain" id="PRO_5039604886" evidence="4">
    <location>
        <begin position="23"/>
        <end position="525"/>
    </location>
</feature>
<dbReference type="Gene3D" id="3.10.105.10">
    <property type="entry name" value="Dipeptide-binding Protein, Domain 3"/>
    <property type="match status" value="1"/>
</dbReference>
<sequence>MGRGIQRAIPLAATAGAVAVLAGCTADPAPTASGDLDGTSIVIAVSAEPASLNPLAGYAPHGSAKLYDGLLEYQPDMQLHPLLATDLPEPSADGRSWTVKLRTGVTFSDGSKLDADDVSATYRAVLTPAYASPLRGRFSMLTAVTQVDSTTVRFDLSRPYSPFPQLLTLGIVPSQSLTTPVPVTGGRRTEPPPGTGPYRLASWTKGRQLVLTANPKYFGGRPSIAKVTMEFVGDDAARLERVNDGTVDSTVLPCTQAARFADSNTFDVMTQQHTGDLSTVVLPSKNDVTGDQTIRRALNLTVDRAAVVTGVLGGHGAPAYTPVPDATAEFVEPSATFEHNPTQARKLLEEAGWRSGGDGVRTRGGVRAAFTLRYASGDDVAAKLVTKFAADAKQVGIAVTGNAIDPAALHNGAGPSLLRIGGPFDPDLMLYQLLHSPGKPGDYTNDDVDAALETGRTATDPAQRSAAYRQLQRAYVSSPGMVVLASTDHCTVIRRSWNGYRPVPDGSEADGTWGPWWNLAHWTPR</sequence>
<dbReference type="InterPro" id="IPR000914">
    <property type="entry name" value="SBP_5_dom"/>
</dbReference>